<accession>A0A5K1JVY2</accession>
<dbReference type="SUPFAM" id="SSF51735">
    <property type="entry name" value="NAD(P)-binding Rossmann-fold domains"/>
    <property type="match status" value="1"/>
</dbReference>
<dbReference type="EMBL" id="LR725416">
    <property type="protein sequence ID" value="VWO96160.1"/>
    <property type="molecule type" value="Genomic_DNA"/>
</dbReference>
<gene>
    <name evidence="4" type="primary">A0ST44</name>
</gene>
<reference evidence="4" key="1">
    <citation type="submission" date="2019-10" db="EMBL/GenBank/DDBJ databases">
        <authorList>
            <person name="Nor Muhammad N."/>
        </authorList>
    </citation>
    <scope>NUCLEOTIDE SEQUENCE</scope>
</reference>
<dbReference type="InterPro" id="IPR036291">
    <property type="entry name" value="NAD(P)-bd_dom_sf"/>
</dbReference>
<dbReference type="PANTHER" id="PTHR10366">
    <property type="entry name" value="NAD DEPENDENT EPIMERASE/DEHYDRATASE"/>
    <property type="match status" value="1"/>
</dbReference>
<evidence type="ECO:0000259" key="3">
    <source>
        <dbReference type="Pfam" id="PF01370"/>
    </source>
</evidence>
<comment type="similarity">
    <text evidence="2">Belongs to the NAD(P)-dependent epimerase/dehydratase family. Dihydroflavonol-4-reductase subfamily.</text>
</comment>
<protein>
    <submittedName>
        <fullName evidence="4">Ketoreductase CTB6 )</fullName>
        <ecNumber evidence="4">1.-.-.-</ecNumber>
    </submittedName>
</protein>
<dbReference type="Gene3D" id="3.40.50.720">
    <property type="entry name" value="NAD(P)-binding Rossmann-like Domain"/>
    <property type="match status" value="1"/>
</dbReference>
<dbReference type="EC" id="1.-.-.-" evidence="4"/>
<dbReference type="InterPro" id="IPR050425">
    <property type="entry name" value="NAD(P)_dehydrat-like"/>
</dbReference>
<evidence type="ECO:0000256" key="2">
    <source>
        <dbReference type="ARBA" id="ARBA00023445"/>
    </source>
</evidence>
<feature type="domain" description="NAD-dependent epimerase/dehydratase" evidence="3">
    <location>
        <begin position="10"/>
        <end position="267"/>
    </location>
</feature>
<proteinExistence type="inferred from homology"/>
<dbReference type="InterPro" id="IPR001509">
    <property type="entry name" value="Epimerase_deHydtase"/>
</dbReference>
<keyword evidence="1 4" id="KW-0560">Oxidoreductase</keyword>
<sequence>MPIIAPSDKVLVTGANGYVGVWVVKLLLDRGYKVRGAVRSKEKGEALAKIIKDKSPGHAADFEYAVVEDLTADHAYDDAVKGVSGAVHVASPLTSWATHPDQVVKPAVEGTLGLLRSALAHGQDMKRIVITSSVRAVIRADAGRTYTEEDWADDAVAEVKEKGSAANGMSMYGASKVLAERAAWGFHAEHKDEVGWDLVTIDLGWVYGPTVEDPATPKELPSTAGLFYNMISGNPMFDSYNGAGMNYIDSRDGAEAHVKALEVEAAGGERLLVTSHWCHWQDWRNKAGELGYFPKLDKGDPQRCASLQSRPCSSEKARRVLGSEFRKLPETLKDTLDYYRKRGWLAEYEA</sequence>
<organism evidence="4">
    <name type="scientific">Ganoderma boninense</name>
    <dbReference type="NCBI Taxonomy" id="34458"/>
    <lineage>
        <taxon>Eukaryota</taxon>
        <taxon>Fungi</taxon>
        <taxon>Dikarya</taxon>
        <taxon>Basidiomycota</taxon>
        <taxon>Agaricomycotina</taxon>
        <taxon>Agaricomycetes</taxon>
        <taxon>Polyporales</taxon>
        <taxon>Polyporaceae</taxon>
        <taxon>Ganoderma</taxon>
    </lineage>
</organism>
<dbReference type="GO" id="GO:0016616">
    <property type="term" value="F:oxidoreductase activity, acting on the CH-OH group of donors, NAD or NADP as acceptor"/>
    <property type="evidence" value="ECO:0007669"/>
    <property type="project" value="TreeGrafter"/>
</dbReference>
<evidence type="ECO:0000313" key="4">
    <source>
        <dbReference type="EMBL" id="VWO96160.1"/>
    </source>
</evidence>
<dbReference type="PANTHER" id="PTHR10366:SF564">
    <property type="entry name" value="STEROL-4-ALPHA-CARBOXYLATE 3-DEHYDROGENASE, DECARBOXYLATING"/>
    <property type="match status" value="1"/>
</dbReference>
<dbReference type="AlphaFoldDB" id="A0A5K1JVY2"/>
<dbReference type="Pfam" id="PF01370">
    <property type="entry name" value="Epimerase"/>
    <property type="match status" value="1"/>
</dbReference>
<evidence type="ECO:0000256" key="1">
    <source>
        <dbReference type="ARBA" id="ARBA00023002"/>
    </source>
</evidence>
<name>A0A5K1JVY2_9APHY</name>